<keyword evidence="2" id="KW-0456">Lyase</keyword>
<dbReference type="AlphaFoldDB" id="A0A9D1JCN1"/>
<sequence length="405" mass="44832">MREFYIECNMGASGNRLMSALYELLSQEDQQQFLDTMNQLGSFNTSISAIPSSKCNVQGTKLTISTSNEFSFSQYDLSSIKEFILSLPFSKKVKEDAATIYEMIAEAKMTACNCFSLEETVYPERITSIIGVCILIEKLKPERIIVSPIHVGSGFITRDYGSVPVPTPEVAYLLQGVPSYGGPISDELCTTEGAAILTYFADEFGYLPVMTTEKIGCGIGENDYDMANCVRVFSGTVVENTDPALPDSAQLPASFDDPNDTVVQLSCNLDDMSGEDISFACDQLWHNGAVDVWTTPIQMKKSHPGQMLCCICRPEYANHLAKVLLKHTTAWNIRKTTCDRYCMTASLENVNTLYGPVTIRKGHGYGVTKQKPDFSSLAQIAVEEDISLQQLRQELFVPAKNPYEK</sequence>
<dbReference type="Pfam" id="PF01969">
    <property type="entry name" value="Ni_insertion"/>
    <property type="match status" value="1"/>
</dbReference>
<proteinExistence type="predicted"/>
<dbReference type="InterPro" id="IPR002822">
    <property type="entry name" value="Ni_insertion"/>
</dbReference>
<dbReference type="PANTHER" id="PTHR36566:SF1">
    <property type="entry name" value="PYRIDINIUM-3,5-BISTHIOCARBOXYLIC ACID MONONUCLEOTIDE NICKEL INSERTION PROTEIN"/>
    <property type="match status" value="1"/>
</dbReference>
<organism evidence="3 4">
    <name type="scientific">Candidatus Fimimorpha faecalis</name>
    <dbReference type="NCBI Taxonomy" id="2840824"/>
    <lineage>
        <taxon>Bacteria</taxon>
        <taxon>Bacillati</taxon>
        <taxon>Bacillota</taxon>
        <taxon>Clostridia</taxon>
        <taxon>Eubacteriales</taxon>
        <taxon>Candidatus Fimimorpha</taxon>
    </lineage>
</organism>
<keyword evidence="1" id="KW-0533">Nickel</keyword>
<reference evidence="3" key="2">
    <citation type="journal article" date="2021" name="PeerJ">
        <title>Extensive microbial diversity within the chicken gut microbiome revealed by metagenomics and culture.</title>
        <authorList>
            <person name="Gilroy R."/>
            <person name="Ravi A."/>
            <person name="Getino M."/>
            <person name="Pursley I."/>
            <person name="Horton D.L."/>
            <person name="Alikhan N.F."/>
            <person name="Baker D."/>
            <person name="Gharbi K."/>
            <person name="Hall N."/>
            <person name="Watson M."/>
            <person name="Adriaenssens E.M."/>
            <person name="Foster-Nyarko E."/>
            <person name="Jarju S."/>
            <person name="Secka A."/>
            <person name="Antonio M."/>
            <person name="Oren A."/>
            <person name="Chaudhuri R.R."/>
            <person name="La Ragione R."/>
            <person name="Hildebrand F."/>
            <person name="Pallen M.J."/>
        </authorList>
    </citation>
    <scope>NUCLEOTIDE SEQUENCE</scope>
    <source>
        <strain evidence="3">ChiW13-3771</strain>
    </source>
</reference>
<evidence type="ECO:0000256" key="2">
    <source>
        <dbReference type="ARBA" id="ARBA00023239"/>
    </source>
</evidence>
<name>A0A9D1JCN1_9FIRM</name>
<evidence type="ECO:0000313" key="4">
    <source>
        <dbReference type="Proteomes" id="UP000824201"/>
    </source>
</evidence>
<dbReference type="EMBL" id="DVHN01000046">
    <property type="protein sequence ID" value="HIR88109.1"/>
    <property type="molecule type" value="Genomic_DNA"/>
</dbReference>
<dbReference type="GO" id="GO:0016829">
    <property type="term" value="F:lyase activity"/>
    <property type="evidence" value="ECO:0007669"/>
    <property type="project" value="UniProtKB-KW"/>
</dbReference>
<protein>
    <submittedName>
        <fullName evidence="3">LarC family nickel insertion protein</fullName>
    </submittedName>
</protein>
<gene>
    <name evidence="3" type="ORF">IAC96_04080</name>
</gene>
<accession>A0A9D1JCN1</accession>
<reference evidence="3" key="1">
    <citation type="submission" date="2020-10" db="EMBL/GenBank/DDBJ databases">
        <authorList>
            <person name="Gilroy R."/>
        </authorList>
    </citation>
    <scope>NUCLEOTIDE SEQUENCE</scope>
    <source>
        <strain evidence="3">ChiW13-3771</strain>
    </source>
</reference>
<evidence type="ECO:0000256" key="1">
    <source>
        <dbReference type="ARBA" id="ARBA00022596"/>
    </source>
</evidence>
<evidence type="ECO:0000313" key="3">
    <source>
        <dbReference type="EMBL" id="HIR88109.1"/>
    </source>
</evidence>
<dbReference type="PANTHER" id="PTHR36566">
    <property type="entry name" value="NICKEL INSERTION PROTEIN-RELATED"/>
    <property type="match status" value="1"/>
</dbReference>
<dbReference type="Proteomes" id="UP000824201">
    <property type="component" value="Unassembled WGS sequence"/>
</dbReference>
<dbReference type="Gene3D" id="3.30.70.1380">
    <property type="entry name" value="Transcriptional regulatory protein pf0864 domain like"/>
    <property type="match status" value="1"/>
</dbReference>
<comment type="caution">
    <text evidence="3">The sequence shown here is derived from an EMBL/GenBank/DDBJ whole genome shotgun (WGS) entry which is preliminary data.</text>
</comment>